<dbReference type="PROSITE" id="PS50975">
    <property type="entry name" value="ATP_GRASP"/>
    <property type="match status" value="1"/>
</dbReference>
<comment type="catalytic activity">
    <reaction evidence="1 11">
        <text>5-amino-1-(5-phospho-D-ribosyl)imidazole-4-carboxylate + H(+) = 5-amino-1-(5-phospho-beta-D-ribosyl)imidazole + CO2</text>
        <dbReference type="Rhea" id="RHEA:10792"/>
        <dbReference type="ChEBI" id="CHEBI:15378"/>
        <dbReference type="ChEBI" id="CHEBI:16526"/>
        <dbReference type="ChEBI" id="CHEBI:77657"/>
        <dbReference type="ChEBI" id="CHEBI:137981"/>
        <dbReference type="EC" id="4.1.1.21"/>
    </reaction>
</comment>
<feature type="domain" description="ATP-grasp" evidence="12">
    <location>
        <begin position="119"/>
        <end position="307"/>
    </location>
</feature>
<dbReference type="InterPro" id="IPR016185">
    <property type="entry name" value="PreATP-grasp_dom_sf"/>
</dbReference>
<dbReference type="NCBIfam" id="TIGR01162">
    <property type="entry name" value="purE"/>
    <property type="match status" value="1"/>
</dbReference>
<evidence type="ECO:0000256" key="8">
    <source>
        <dbReference type="ARBA" id="ARBA00022793"/>
    </source>
</evidence>
<dbReference type="InterPro" id="IPR054350">
    <property type="entry name" value="PurT/PurK_preATP-grasp"/>
</dbReference>
<evidence type="ECO:0000256" key="4">
    <source>
        <dbReference type="ARBA" id="ARBA00012329"/>
    </source>
</evidence>
<dbReference type="InterPro" id="IPR011761">
    <property type="entry name" value="ATP-grasp"/>
</dbReference>
<dbReference type="Pfam" id="PF00731">
    <property type="entry name" value="AIRC"/>
    <property type="match status" value="1"/>
</dbReference>
<dbReference type="InterPro" id="IPR000031">
    <property type="entry name" value="PurE_dom"/>
</dbReference>
<dbReference type="InParanoid" id="A0A3N4L7D8"/>
<dbReference type="STRING" id="1051890.A0A3N4L7D8"/>
<dbReference type="Proteomes" id="UP000267821">
    <property type="component" value="Unassembled WGS sequence"/>
</dbReference>
<sequence length="588" mass="63194">MDSRTIGILGGGQLGRMMVEAAHRLNLSTILLDTPPDSPAKQINALNTHIQGSFADAASIHELATNCDIITAEIEHVDTHILEQLEKPEYQATKLGGKKVEIQPDWKTIRTIQDKYLQHKVLIDGGVPTAEVLPIQEASEQALKDVGSVFGYPYMLKSRTMAYDGRGNFAVTSEKDIPEALSQLGTRPLYAEKWAHFKMELAVMVVRGKDAVMGYPVAETVHEKSILRVCYIPARGVSKEIQERARKLAEQAVSAFPGKGVFGVEMFLMDDETLLINELAPRPHNSGHYTIDACPTSQFEIHLRAILDLPIPPTATSLSTPTTSSIMVNILGSPDPNTPWAHLDLARSALSIPGATVHLYGKGPGRPGRKMGHITIVGASMAEVQANAAPLIAAAFDTGEIPVPKRPARPTPIVSIIMGSDSDLPVLIPACQTLQKFQIPFECTVVSAHRTPARMVSFAHSAVSRGIRVIIAGAGGAAHLPGMVASETSLPVIGVPVRGSQLAGVDSILSIVQMPRGIPVATVGINNGTNAALLAVRILASGGDAGLTERYVRFVKGMEEEVLAKAERLEKFDEEVGKEGWEVYLESK</sequence>
<dbReference type="NCBIfam" id="TIGR01161">
    <property type="entry name" value="purK"/>
    <property type="match status" value="1"/>
</dbReference>
<dbReference type="SUPFAM" id="SSF52255">
    <property type="entry name" value="N5-CAIR mutase (phosphoribosylaminoimidazole carboxylase, PurE)"/>
    <property type="match status" value="1"/>
</dbReference>
<evidence type="ECO:0000256" key="2">
    <source>
        <dbReference type="ARBA" id="ARBA00004747"/>
    </source>
</evidence>
<evidence type="ECO:0000259" key="12">
    <source>
        <dbReference type="PROSITE" id="PS50975"/>
    </source>
</evidence>
<dbReference type="OrthoDB" id="15425at2759"/>
<evidence type="ECO:0000256" key="5">
    <source>
        <dbReference type="ARBA" id="ARBA00021059"/>
    </source>
</evidence>
<keyword evidence="7 11" id="KW-0658">Purine biosynthesis</keyword>
<dbReference type="InterPro" id="IPR005875">
    <property type="entry name" value="PurK"/>
</dbReference>
<dbReference type="SUPFAM" id="SSF51246">
    <property type="entry name" value="Rudiment single hybrid motif"/>
    <property type="match status" value="1"/>
</dbReference>
<keyword evidence="6 11" id="KW-0547">Nucleotide-binding</keyword>
<dbReference type="GO" id="GO:0006189">
    <property type="term" value="P:'de novo' IMP biosynthetic process"/>
    <property type="evidence" value="ECO:0007669"/>
    <property type="project" value="UniProtKB-UniRule"/>
</dbReference>
<reference evidence="13 14" key="1">
    <citation type="journal article" date="2018" name="Nat. Ecol. Evol.">
        <title>Pezizomycetes genomes reveal the molecular basis of ectomycorrhizal truffle lifestyle.</title>
        <authorList>
            <person name="Murat C."/>
            <person name="Payen T."/>
            <person name="Noel B."/>
            <person name="Kuo A."/>
            <person name="Morin E."/>
            <person name="Chen J."/>
            <person name="Kohler A."/>
            <person name="Krizsan K."/>
            <person name="Balestrini R."/>
            <person name="Da Silva C."/>
            <person name="Montanini B."/>
            <person name="Hainaut M."/>
            <person name="Levati E."/>
            <person name="Barry K.W."/>
            <person name="Belfiori B."/>
            <person name="Cichocki N."/>
            <person name="Clum A."/>
            <person name="Dockter R.B."/>
            <person name="Fauchery L."/>
            <person name="Guy J."/>
            <person name="Iotti M."/>
            <person name="Le Tacon F."/>
            <person name="Lindquist E.A."/>
            <person name="Lipzen A."/>
            <person name="Malagnac F."/>
            <person name="Mello A."/>
            <person name="Molinier V."/>
            <person name="Miyauchi S."/>
            <person name="Poulain J."/>
            <person name="Riccioni C."/>
            <person name="Rubini A."/>
            <person name="Sitrit Y."/>
            <person name="Splivallo R."/>
            <person name="Traeger S."/>
            <person name="Wang M."/>
            <person name="Zifcakova L."/>
            <person name="Wipf D."/>
            <person name="Zambonelli A."/>
            <person name="Paolocci F."/>
            <person name="Nowrousian M."/>
            <person name="Ottonello S."/>
            <person name="Baldrian P."/>
            <person name="Spatafora J.W."/>
            <person name="Henrissat B."/>
            <person name="Nagy L.G."/>
            <person name="Aury J.M."/>
            <person name="Wincker P."/>
            <person name="Grigoriev I.V."/>
            <person name="Bonfante P."/>
            <person name="Martin F.M."/>
        </authorList>
    </citation>
    <scope>NUCLEOTIDE SEQUENCE [LARGE SCALE GENOMIC DNA]</scope>
    <source>
        <strain evidence="13 14">ATCC MYA-4762</strain>
    </source>
</reference>
<dbReference type="EC" id="4.1.1.21" evidence="4 11"/>
<evidence type="ECO:0000256" key="3">
    <source>
        <dbReference type="ARBA" id="ARBA00006114"/>
    </source>
</evidence>
<dbReference type="InterPro" id="IPR013815">
    <property type="entry name" value="ATP_grasp_subdomain_1"/>
</dbReference>
<keyword evidence="14" id="KW-1185">Reference proteome</keyword>
<dbReference type="FunFam" id="3.30.470.20:FF:000037">
    <property type="entry name" value="Phosphoribosylaminoimidazole carboxylase, chloroplastic"/>
    <property type="match status" value="1"/>
</dbReference>
<name>A0A3N4L7D8_9PEZI</name>
<protein>
    <recommendedName>
        <fullName evidence="5 11">Phosphoribosylaminoimidazole carboxylase</fullName>
        <ecNumber evidence="4 11">4.1.1.21</ecNumber>
    </recommendedName>
</protein>
<dbReference type="GO" id="GO:0004638">
    <property type="term" value="F:phosphoribosylaminoimidazole carboxylase activity"/>
    <property type="evidence" value="ECO:0007669"/>
    <property type="project" value="UniProtKB-UniRule"/>
</dbReference>
<dbReference type="Gene3D" id="3.30.1490.20">
    <property type="entry name" value="ATP-grasp fold, A domain"/>
    <property type="match status" value="1"/>
</dbReference>
<dbReference type="SUPFAM" id="SSF52440">
    <property type="entry name" value="PreATP-grasp domain"/>
    <property type="match status" value="1"/>
</dbReference>
<dbReference type="PIRSF" id="PIRSF001340">
    <property type="entry name" value="AIR_carboxylase"/>
    <property type="match status" value="1"/>
</dbReference>
<dbReference type="UniPathway" id="UPA00074">
    <property type="reaction ID" value="UER00130"/>
</dbReference>
<keyword evidence="10 11" id="KW-0456">Lyase</keyword>
<dbReference type="PANTHER" id="PTHR11609">
    <property type="entry name" value="PURINE BIOSYNTHESIS PROTEIN 6/7, PUR6/7"/>
    <property type="match status" value="1"/>
</dbReference>
<evidence type="ECO:0000313" key="14">
    <source>
        <dbReference type="Proteomes" id="UP000267821"/>
    </source>
</evidence>
<dbReference type="InterPro" id="IPR033747">
    <property type="entry name" value="PurE_ClassI"/>
</dbReference>
<dbReference type="NCBIfam" id="NF004679">
    <property type="entry name" value="PRK06019.1-5"/>
    <property type="match status" value="1"/>
</dbReference>
<accession>A0A3N4L7D8</accession>
<evidence type="ECO:0000256" key="1">
    <source>
        <dbReference type="ARBA" id="ARBA00001244"/>
    </source>
</evidence>
<evidence type="ECO:0000256" key="7">
    <source>
        <dbReference type="ARBA" id="ARBA00022755"/>
    </source>
</evidence>
<dbReference type="InterPro" id="IPR016301">
    <property type="entry name" value="Ade2_fungi/plant"/>
</dbReference>
<dbReference type="HAMAP" id="MF_01929">
    <property type="entry name" value="PurE_classI"/>
    <property type="match status" value="1"/>
</dbReference>
<dbReference type="FunCoup" id="A0A3N4L7D8">
    <property type="interactions" value="172"/>
</dbReference>
<dbReference type="Pfam" id="PF02222">
    <property type="entry name" value="ATP-grasp"/>
    <property type="match status" value="1"/>
</dbReference>
<dbReference type="Gene3D" id="3.40.50.20">
    <property type="match status" value="1"/>
</dbReference>
<dbReference type="Pfam" id="PF17769">
    <property type="entry name" value="PurK_C"/>
    <property type="match status" value="1"/>
</dbReference>
<keyword evidence="9 11" id="KW-0067">ATP-binding</keyword>
<evidence type="ECO:0000256" key="6">
    <source>
        <dbReference type="ARBA" id="ARBA00022741"/>
    </source>
</evidence>
<dbReference type="Gene3D" id="3.40.50.1970">
    <property type="match status" value="1"/>
</dbReference>
<organism evidence="13 14">
    <name type="scientific">Terfezia boudieri ATCC MYA-4762</name>
    <dbReference type="NCBI Taxonomy" id="1051890"/>
    <lineage>
        <taxon>Eukaryota</taxon>
        <taxon>Fungi</taxon>
        <taxon>Dikarya</taxon>
        <taxon>Ascomycota</taxon>
        <taxon>Pezizomycotina</taxon>
        <taxon>Pezizomycetes</taxon>
        <taxon>Pezizales</taxon>
        <taxon>Pezizaceae</taxon>
        <taxon>Terfezia</taxon>
    </lineage>
</organism>
<dbReference type="InterPro" id="IPR040686">
    <property type="entry name" value="PurK_C"/>
</dbReference>
<dbReference type="AlphaFoldDB" id="A0A3N4L7D8"/>
<dbReference type="PANTHER" id="PTHR11609:SF5">
    <property type="entry name" value="PHOSPHORIBOSYLAMINOIMIDAZOLE CARBOXYLASE"/>
    <property type="match status" value="1"/>
</dbReference>
<dbReference type="SUPFAM" id="SSF56059">
    <property type="entry name" value="Glutathione synthetase ATP-binding domain-like"/>
    <property type="match status" value="1"/>
</dbReference>
<dbReference type="Gene3D" id="3.30.470.20">
    <property type="entry name" value="ATP-grasp fold, B domain"/>
    <property type="match status" value="1"/>
</dbReference>
<dbReference type="HAMAP" id="MF_01928">
    <property type="entry name" value="PurK"/>
    <property type="match status" value="1"/>
</dbReference>
<keyword evidence="8 11" id="KW-0210">Decarboxylase</keyword>
<dbReference type="InterPro" id="IPR003135">
    <property type="entry name" value="ATP-grasp_carboxylate-amine"/>
</dbReference>
<dbReference type="GO" id="GO:0046872">
    <property type="term" value="F:metal ion binding"/>
    <property type="evidence" value="ECO:0007669"/>
    <property type="project" value="InterPro"/>
</dbReference>
<dbReference type="Pfam" id="PF22660">
    <property type="entry name" value="RS_preATP-grasp-like"/>
    <property type="match status" value="1"/>
</dbReference>
<evidence type="ECO:0000256" key="11">
    <source>
        <dbReference type="PIRNR" id="PIRNR001340"/>
    </source>
</evidence>
<comment type="similarity">
    <text evidence="3 11">In the C-terminal section; belongs to the AIR carboxylase family. Class I subfamily.</text>
</comment>
<evidence type="ECO:0000256" key="9">
    <source>
        <dbReference type="ARBA" id="ARBA00022840"/>
    </source>
</evidence>
<gene>
    <name evidence="13" type="ORF">L211DRAFT_831252</name>
</gene>
<dbReference type="SMART" id="SM01001">
    <property type="entry name" value="AIRC"/>
    <property type="match status" value="1"/>
</dbReference>
<evidence type="ECO:0000313" key="13">
    <source>
        <dbReference type="EMBL" id="RPB18814.1"/>
    </source>
</evidence>
<dbReference type="InterPro" id="IPR011054">
    <property type="entry name" value="Rudment_hybrid_motif"/>
</dbReference>
<dbReference type="GO" id="GO:0005524">
    <property type="term" value="F:ATP binding"/>
    <property type="evidence" value="ECO:0007669"/>
    <property type="project" value="UniProtKB-UniRule"/>
</dbReference>
<dbReference type="EMBL" id="ML121609">
    <property type="protein sequence ID" value="RPB18814.1"/>
    <property type="molecule type" value="Genomic_DNA"/>
</dbReference>
<comment type="pathway">
    <text evidence="2 11">Purine metabolism; IMP biosynthesis via de novo pathway; 5-amino-1-(5-phospho-D-ribosyl)imidazole-4-carboxylate from 5-amino-1-(5-phospho-D-ribosyl)imidazole (carboxylase route): step 1/1.</text>
</comment>
<evidence type="ECO:0000256" key="10">
    <source>
        <dbReference type="ARBA" id="ARBA00023239"/>
    </source>
</evidence>
<proteinExistence type="inferred from homology"/>